<accession>A0A316I156</accession>
<dbReference type="RefSeq" id="WP_109636522.1">
    <property type="nucleotide sequence ID" value="NZ_QGHB01000004.1"/>
</dbReference>
<feature type="coiled-coil region" evidence="1">
    <location>
        <begin position="26"/>
        <end position="74"/>
    </location>
</feature>
<evidence type="ECO:0008006" key="4">
    <source>
        <dbReference type="Google" id="ProtNLM"/>
    </source>
</evidence>
<reference evidence="2 3" key="1">
    <citation type="submission" date="2018-05" db="EMBL/GenBank/DDBJ databases">
        <title>Genomic Encyclopedia of Type Strains, Phase IV (KMG-IV): sequencing the most valuable type-strain genomes for metagenomic binning, comparative biology and taxonomic classification.</title>
        <authorList>
            <person name="Goeker M."/>
        </authorList>
    </citation>
    <scope>NUCLEOTIDE SEQUENCE [LARGE SCALE GENOMIC DNA]</scope>
    <source>
        <strain evidence="2 3">DSM 45480</strain>
    </source>
</reference>
<sequence length="285" mass="33243">MELLPLRTDFDVRWRGYDHEQVQHYVREVEGELAVLTADREAALERAESLARQLEAARTENAELRARVDRICRTPIDTGALTERLRRMVELAHAEADEITTRARTAAEQDWSNAHQAADRLRRRAEHLVAELDRRRADLETEHRELMDRAHAKVEEMTRQAERRRRELDDQAEQVRRQIESDFEQAMAQRRAEAMRALADQQRTAQARAEQTVREATEHAGRIVADAESRVEVLRRHRERLAGELRAAQALLSDMEPLLRPLPEETIVTMEVIHHDQRSREPVPH</sequence>
<gene>
    <name evidence="2" type="ORF">C8D88_10416</name>
</gene>
<feature type="coiled-coil region" evidence="1">
    <location>
        <begin position="118"/>
        <end position="185"/>
    </location>
</feature>
<dbReference type="Proteomes" id="UP000246005">
    <property type="component" value="Unassembled WGS sequence"/>
</dbReference>
<feature type="coiled-coil region" evidence="1">
    <location>
        <begin position="224"/>
        <end position="251"/>
    </location>
</feature>
<name>A0A316I156_9PSEU</name>
<comment type="caution">
    <text evidence="2">The sequence shown here is derived from an EMBL/GenBank/DDBJ whole genome shotgun (WGS) entry which is preliminary data.</text>
</comment>
<evidence type="ECO:0000313" key="3">
    <source>
        <dbReference type="Proteomes" id="UP000246005"/>
    </source>
</evidence>
<evidence type="ECO:0000256" key="1">
    <source>
        <dbReference type="SAM" id="Coils"/>
    </source>
</evidence>
<proteinExistence type="predicted"/>
<organism evidence="2 3">
    <name type="scientific">Lentzea atacamensis</name>
    <dbReference type="NCBI Taxonomy" id="531938"/>
    <lineage>
        <taxon>Bacteria</taxon>
        <taxon>Bacillati</taxon>
        <taxon>Actinomycetota</taxon>
        <taxon>Actinomycetes</taxon>
        <taxon>Pseudonocardiales</taxon>
        <taxon>Pseudonocardiaceae</taxon>
        <taxon>Lentzea</taxon>
    </lineage>
</organism>
<protein>
    <recommendedName>
        <fullName evidence="4">DivIVA protein</fullName>
    </recommendedName>
</protein>
<evidence type="ECO:0000313" key="2">
    <source>
        <dbReference type="EMBL" id="PWK86855.1"/>
    </source>
</evidence>
<dbReference type="AlphaFoldDB" id="A0A316I156"/>
<keyword evidence="1" id="KW-0175">Coiled coil</keyword>
<dbReference type="EMBL" id="QGHB01000004">
    <property type="protein sequence ID" value="PWK86855.1"/>
    <property type="molecule type" value="Genomic_DNA"/>
</dbReference>